<dbReference type="EMBL" id="QGLF01000004">
    <property type="protein sequence ID" value="PWR19982.1"/>
    <property type="molecule type" value="Genomic_DNA"/>
</dbReference>
<accession>A0A317E022</accession>
<dbReference type="AlphaFoldDB" id="A0A317E022"/>
<comment type="caution">
    <text evidence="1">The sequence shown here is derived from an EMBL/GenBank/DDBJ whole genome shotgun (WGS) entry which is preliminary data.</text>
</comment>
<name>A0A317E022_9PROT</name>
<dbReference type="SUPFAM" id="SSF52266">
    <property type="entry name" value="SGNH hydrolase"/>
    <property type="match status" value="1"/>
</dbReference>
<reference evidence="2" key="1">
    <citation type="submission" date="2018-05" db="EMBL/GenBank/DDBJ databases">
        <title>Zavarzinia sp. HR-AS.</title>
        <authorList>
            <person name="Lee Y."/>
            <person name="Jeon C.O."/>
        </authorList>
    </citation>
    <scope>NUCLEOTIDE SEQUENCE [LARGE SCALE GENOMIC DNA]</scope>
    <source>
        <strain evidence="2">DSM 1231</strain>
    </source>
</reference>
<dbReference type="Proteomes" id="UP000246077">
    <property type="component" value="Unassembled WGS sequence"/>
</dbReference>
<evidence type="ECO:0000313" key="1">
    <source>
        <dbReference type="EMBL" id="PWR19982.1"/>
    </source>
</evidence>
<keyword evidence="1" id="KW-0131">Cell cycle</keyword>
<dbReference type="GO" id="GO:0051301">
    <property type="term" value="P:cell division"/>
    <property type="evidence" value="ECO:0007669"/>
    <property type="project" value="UniProtKB-KW"/>
</dbReference>
<organism evidence="1 2">
    <name type="scientific">Zavarzinia compransoris</name>
    <dbReference type="NCBI Taxonomy" id="1264899"/>
    <lineage>
        <taxon>Bacteria</taxon>
        <taxon>Pseudomonadati</taxon>
        <taxon>Pseudomonadota</taxon>
        <taxon>Alphaproteobacteria</taxon>
        <taxon>Rhodospirillales</taxon>
        <taxon>Zavarziniaceae</taxon>
        <taxon>Zavarzinia</taxon>
    </lineage>
</organism>
<protein>
    <submittedName>
        <fullName evidence="1">Cell division protein FtsQ</fullName>
    </submittedName>
</protein>
<evidence type="ECO:0000313" key="2">
    <source>
        <dbReference type="Proteomes" id="UP000246077"/>
    </source>
</evidence>
<dbReference type="InterPro" id="IPR036514">
    <property type="entry name" value="SGNH_hydro_sf"/>
</dbReference>
<sequence length="229" mass="24012">MSSILAGLVVLVLGDSHLVHPGGLIDTLPAELAARGATVYAYGACGSTPVDYLTPKTTDCGRASREGTGAVKRDFTQGLPVWNARDLIAQKKPTLVIVVMGDTLGAYKSATLPKAWVWDQVTALTGELTSASLSCDWIGPPWGKPSEAFGKTPDRVREISGYLGQVVSPCRYIDTTAFAAPGAWGSIDGQHLDDAGYKAWTKAIVASIEQQTTAPAPAAAKPSSGDQPW</sequence>
<dbReference type="Gene3D" id="3.40.50.1110">
    <property type="entry name" value="SGNH hydrolase"/>
    <property type="match status" value="1"/>
</dbReference>
<dbReference type="OrthoDB" id="8717310at2"/>
<keyword evidence="1" id="KW-0132">Cell division</keyword>
<gene>
    <name evidence="1" type="ORF">DKG75_16185</name>
</gene>
<keyword evidence="2" id="KW-1185">Reference proteome</keyword>
<dbReference type="RefSeq" id="WP_109922197.1">
    <property type="nucleotide sequence ID" value="NZ_QGLF01000004.1"/>
</dbReference>
<proteinExistence type="predicted"/>
<dbReference type="GO" id="GO:0016788">
    <property type="term" value="F:hydrolase activity, acting on ester bonds"/>
    <property type="evidence" value="ECO:0007669"/>
    <property type="project" value="UniProtKB-ARBA"/>
</dbReference>